<name>Q6Z1N3_ORYSJ</name>
<proteinExistence type="predicted"/>
<gene>
    <name evidence="1" type="primary">OSJNBa0044E16.37</name>
</gene>
<dbReference type="EMBL" id="AP005411">
    <property type="protein sequence ID" value="BAD10350.1"/>
    <property type="molecule type" value="Genomic_DNA"/>
</dbReference>
<organism evidence="1 2">
    <name type="scientific">Oryza sativa subsp. japonica</name>
    <name type="common">Rice</name>
    <dbReference type="NCBI Taxonomy" id="39947"/>
    <lineage>
        <taxon>Eukaryota</taxon>
        <taxon>Viridiplantae</taxon>
        <taxon>Streptophyta</taxon>
        <taxon>Embryophyta</taxon>
        <taxon>Tracheophyta</taxon>
        <taxon>Spermatophyta</taxon>
        <taxon>Magnoliopsida</taxon>
        <taxon>Liliopsida</taxon>
        <taxon>Poales</taxon>
        <taxon>Poaceae</taxon>
        <taxon>BOP clade</taxon>
        <taxon>Oryzoideae</taxon>
        <taxon>Oryzeae</taxon>
        <taxon>Oryzinae</taxon>
        <taxon>Oryza</taxon>
        <taxon>Oryza sativa</taxon>
    </lineage>
</organism>
<dbReference type="AlphaFoldDB" id="Q6Z1N3"/>
<evidence type="ECO:0000313" key="1">
    <source>
        <dbReference type="EMBL" id="BAD10350.1"/>
    </source>
</evidence>
<dbReference type="Proteomes" id="UP000000763">
    <property type="component" value="Chromosome 8"/>
</dbReference>
<accession>Q6Z1N3</accession>
<reference evidence="2" key="2">
    <citation type="journal article" date="2008" name="Nucleic Acids Res.">
        <title>The rice annotation project database (RAP-DB): 2008 update.</title>
        <authorList>
            <consortium name="The rice annotation project (RAP)"/>
        </authorList>
    </citation>
    <scope>GENOME REANNOTATION</scope>
    <source>
        <strain evidence="2">cv. Nipponbare</strain>
    </source>
</reference>
<reference evidence="2" key="1">
    <citation type="journal article" date="2005" name="Nature">
        <title>The map-based sequence of the rice genome.</title>
        <authorList>
            <consortium name="International rice genome sequencing project (IRGSP)"/>
            <person name="Matsumoto T."/>
            <person name="Wu J."/>
            <person name="Kanamori H."/>
            <person name="Katayose Y."/>
            <person name="Fujisawa M."/>
            <person name="Namiki N."/>
            <person name="Mizuno H."/>
            <person name="Yamamoto K."/>
            <person name="Antonio B.A."/>
            <person name="Baba T."/>
            <person name="Sakata K."/>
            <person name="Nagamura Y."/>
            <person name="Aoki H."/>
            <person name="Arikawa K."/>
            <person name="Arita K."/>
            <person name="Bito T."/>
            <person name="Chiden Y."/>
            <person name="Fujitsuka N."/>
            <person name="Fukunaka R."/>
            <person name="Hamada M."/>
            <person name="Harada C."/>
            <person name="Hayashi A."/>
            <person name="Hijishita S."/>
            <person name="Honda M."/>
            <person name="Hosokawa S."/>
            <person name="Ichikawa Y."/>
            <person name="Idonuma A."/>
            <person name="Iijima M."/>
            <person name="Ikeda M."/>
            <person name="Ikeno M."/>
            <person name="Ito K."/>
            <person name="Ito S."/>
            <person name="Ito T."/>
            <person name="Ito Y."/>
            <person name="Ito Y."/>
            <person name="Iwabuchi A."/>
            <person name="Kamiya K."/>
            <person name="Karasawa W."/>
            <person name="Kurita K."/>
            <person name="Katagiri S."/>
            <person name="Kikuta A."/>
            <person name="Kobayashi H."/>
            <person name="Kobayashi N."/>
            <person name="Machita K."/>
            <person name="Maehara T."/>
            <person name="Masukawa M."/>
            <person name="Mizubayashi T."/>
            <person name="Mukai Y."/>
            <person name="Nagasaki H."/>
            <person name="Nagata Y."/>
            <person name="Naito S."/>
            <person name="Nakashima M."/>
            <person name="Nakama Y."/>
            <person name="Nakamichi Y."/>
            <person name="Nakamura M."/>
            <person name="Meguro A."/>
            <person name="Negishi M."/>
            <person name="Ohta I."/>
            <person name="Ohta T."/>
            <person name="Okamoto M."/>
            <person name="Ono N."/>
            <person name="Saji S."/>
            <person name="Sakaguchi M."/>
            <person name="Sakai K."/>
            <person name="Shibata M."/>
            <person name="Shimokawa T."/>
            <person name="Song J."/>
            <person name="Takazaki Y."/>
            <person name="Terasawa K."/>
            <person name="Tsugane M."/>
            <person name="Tsuji K."/>
            <person name="Ueda S."/>
            <person name="Waki K."/>
            <person name="Yamagata H."/>
            <person name="Yamamoto M."/>
            <person name="Yamamoto S."/>
            <person name="Yamane H."/>
            <person name="Yoshiki S."/>
            <person name="Yoshihara R."/>
            <person name="Yukawa K."/>
            <person name="Zhong H."/>
            <person name="Yano M."/>
            <person name="Yuan Q."/>
            <person name="Ouyang S."/>
            <person name="Liu J."/>
            <person name="Jones K.M."/>
            <person name="Gansberger K."/>
            <person name="Moffat K."/>
            <person name="Hill J."/>
            <person name="Bera J."/>
            <person name="Fadrosh D."/>
            <person name="Jin S."/>
            <person name="Johri S."/>
            <person name="Kim M."/>
            <person name="Overton L."/>
            <person name="Reardon M."/>
            <person name="Tsitrin T."/>
            <person name="Vuong H."/>
            <person name="Weaver B."/>
            <person name="Ciecko A."/>
            <person name="Tallon L."/>
            <person name="Jackson J."/>
            <person name="Pai G."/>
            <person name="Aken S.V."/>
            <person name="Utterback T."/>
            <person name="Reidmuller S."/>
            <person name="Feldblyum T."/>
            <person name="Hsiao J."/>
            <person name="Zismann V."/>
            <person name="Iobst S."/>
            <person name="de Vazeille A.R."/>
            <person name="Buell C.R."/>
            <person name="Ying K."/>
            <person name="Li Y."/>
            <person name="Lu T."/>
            <person name="Huang Y."/>
            <person name="Zhao Q."/>
            <person name="Feng Q."/>
            <person name="Zhang L."/>
            <person name="Zhu J."/>
            <person name="Weng Q."/>
            <person name="Mu J."/>
            <person name="Lu Y."/>
            <person name="Fan D."/>
            <person name="Liu Y."/>
            <person name="Guan J."/>
            <person name="Zhang Y."/>
            <person name="Yu S."/>
            <person name="Liu X."/>
            <person name="Zhang Y."/>
            <person name="Hong G."/>
            <person name="Han B."/>
            <person name="Choisne N."/>
            <person name="Demange N."/>
            <person name="Orjeda G."/>
            <person name="Samain S."/>
            <person name="Cattolico L."/>
            <person name="Pelletier E."/>
            <person name="Couloux A."/>
            <person name="Segurens B."/>
            <person name="Wincker P."/>
            <person name="D'Hont A."/>
            <person name="Scarpelli C."/>
            <person name="Weissenbach J."/>
            <person name="Salanoubat M."/>
            <person name="Quetier F."/>
            <person name="Yu Y."/>
            <person name="Kim H.R."/>
            <person name="Rambo T."/>
            <person name="Currie J."/>
            <person name="Collura K."/>
            <person name="Luo M."/>
            <person name="Yang T."/>
            <person name="Ammiraju J.S.S."/>
            <person name="Engler F."/>
            <person name="Soderlund C."/>
            <person name="Wing R.A."/>
            <person name="Palmer L.E."/>
            <person name="de la Bastide M."/>
            <person name="Spiegel L."/>
            <person name="Nascimento L."/>
            <person name="Zutavern T."/>
            <person name="O'Shaughnessy A."/>
            <person name="Dike S."/>
            <person name="Dedhia N."/>
            <person name="Preston R."/>
            <person name="Balija V."/>
            <person name="McCombie W.R."/>
            <person name="Chow T."/>
            <person name="Chen H."/>
            <person name="Chung M."/>
            <person name="Chen C."/>
            <person name="Shaw J."/>
            <person name="Wu H."/>
            <person name="Hsiao K."/>
            <person name="Chao Y."/>
            <person name="Chu M."/>
            <person name="Cheng C."/>
            <person name="Hour A."/>
            <person name="Lee P."/>
            <person name="Lin S."/>
            <person name="Lin Y."/>
            <person name="Liou J."/>
            <person name="Liu S."/>
            <person name="Hsing Y."/>
            <person name="Raghuvanshi S."/>
            <person name="Mohanty A."/>
            <person name="Bharti A.K."/>
            <person name="Gaur A."/>
            <person name="Gupta V."/>
            <person name="Kumar D."/>
            <person name="Ravi V."/>
            <person name="Vij S."/>
            <person name="Kapur A."/>
            <person name="Khurana P."/>
            <person name="Khurana P."/>
            <person name="Khurana J.P."/>
            <person name="Tyagi A.K."/>
            <person name="Gaikwad K."/>
            <person name="Singh A."/>
            <person name="Dalal V."/>
            <person name="Srivastava S."/>
            <person name="Dixit A."/>
            <person name="Pal A.K."/>
            <person name="Ghazi I.A."/>
            <person name="Yadav M."/>
            <person name="Pandit A."/>
            <person name="Bhargava A."/>
            <person name="Sureshbabu K."/>
            <person name="Batra K."/>
            <person name="Sharma T.R."/>
            <person name="Mohapatra T."/>
            <person name="Singh N.K."/>
            <person name="Messing J."/>
            <person name="Nelson A.B."/>
            <person name="Fuks G."/>
            <person name="Kavchok S."/>
            <person name="Keizer G."/>
            <person name="Linton E."/>
            <person name="Llaca V."/>
            <person name="Song R."/>
            <person name="Tanyolac B."/>
            <person name="Young S."/>
            <person name="Ho-Il K."/>
            <person name="Hahn J.H."/>
            <person name="Sangsakoo G."/>
            <person name="Vanavichit A."/>
            <person name="de Mattos Luiz.A.T."/>
            <person name="Zimmer P.D."/>
            <person name="Malone G."/>
            <person name="Dellagostin O."/>
            <person name="de Oliveira A.C."/>
            <person name="Bevan M."/>
            <person name="Bancroft I."/>
            <person name="Minx P."/>
            <person name="Cordum H."/>
            <person name="Wilson R."/>
            <person name="Cheng Z."/>
            <person name="Jin W."/>
            <person name="Jiang J."/>
            <person name="Leong S.A."/>
            <person name="Iwama H."/>
            <person name="Gojobori T."/>
            <person name="Itoh T."/>
            <person name="Niimura Y."/>
            <person name="Fujii Y."/>
            <person name="Habara T."/>
            <person name="Sakai H."/>
            <person name="Sato Y."/>
            <person name="Wilson G."/>
            <person name="Kumar K."/>
            <person name="McCouch S."/>
            <person name="Juretic N."/>
            <person name="Hoen D."/>
            <person name="Wright S."/>
            <person name="Bruskiewich R."/>
            <person name="Bureau T."/>
            <person name="Miyao A."/>
            <person name="Hirochika H."/>
            <person name="Nishikawa T."/>
            <person name="Kadowaki K."/>
            <person name="Sugiura M."/>
            <person name="Burr B."/>
            <person name="Sasaki T."/>
        </authorList>
    </citation>
    <scope>NUCLEOTIDE SEQUENCE [LARGE SCALE GENOMIC DNA]</scope>
    <source>
        <strain evidence="2">cv. Nipponbare</strain>
    </source>
</reference>
<evidence type="ECO:0000313" key="2">
    <source>
        <dbReference type="Proteomes" id="UP000000763"/>
    </source>
</evidence>
<protein>
    <submittedName>
        <fullName evidence="1">Uncharacterized protein</fullName>
    </submittedName>
</protein>
<sequence length="56" mass="6201">MIGELVMFDYEQASIYKVDGGAMQMQYAMHGQIKVQEATDDPEIANGSELHLLALV</sequence>